<dbReference type="RefSeq" id="WP_340524026.1">
    <property type="nucleotide sequence ID" value="NZ_FMSH01000154.1"/>
</dbReference>
<sequence>MSALSKLLRQPAAGHLSFWCPGCKTSHDIQHGEGAGPRWGWNGNAERPTFTPSVLVRSGHYVPGHENGSCWCTYYQGHPDEERDFACGVCHTFVTAGQIQFLSDCTHELAGQTVPMVEFPEGRTC</sequence>
<evidence type="ECO:0000313" key="1">
    <source>
        <dbReference type="EMBL" id="SCU75503.1"/>
    </source>
</evidence>
<evidence type="ECO:0008006" key="2">
    <source>
        <dbReference type="Google" id="ProtNLM"/>
    </source>
</evidence>
<reference evidence="1" key="1">
    <citation type="submission" date="2016-09" db="EMBL/GenBank/DDBJ databases">
        <authorList>
            <person name="Capua I."/>
            <person name="De Benedictis P."/>
            <person name="Joannis T."/>
            <person name="Lombin L.H."/>
            <person name="Cattoli G."/>
        </authorList>
    </citation>
    <scope>NUCLEOTIDE SEQUENCE</scope>
    <source>
        <strain evidence="1">B9</strain>
    </source>
</reference>
<dbReference type="Pfam" id="PF20137">
    <property type="entry name" value="BubE"/>
    <property type="match status" value="1"/>
</dbReference>
<dbReference type="InterPro" id="IPR045384">
    <property type="entry name" value="DUF6527"/>
</dbReference>
<dbReference type="AlphaFoldDB" id="A0A1K0JJW9"/>
<protein>
    <recommendedName>
        <fullName evidence="2">Ammonia monooxygenase</fullName>
    </recommendedName>
</protein>
<accession>A0A1K0JJW9</accession>
<dbReference type="EMBL" id="FMSH01000154">
    <property type="protein sequence ID" value="SCU75503.1"/>
    <property type="molecule type" value="Genomic_DNA"/>
</dbReference>
<gene>
    <name evidence="1" type="ORF">CNECB9_2370077</name>
</gene>
<name>A0A1K0JJW9_CUPNE</name>
<organism evidence="1">
    <name type="scientific">Cupriavidus necator</name>
    <name type="common">Alcaligenes eutrophus</name>
    <name type="synonym">Ralstonia eutropha</name>
    <dbReference type="NCBI Taxonomy" id="106590"/>
    <lineage>
        <taxon>Bacteria</taxon>
        <taxon>Pseudomonadati</taxon>
        <taxon>Pseudomonadota</taxon>
        <taxon>Betaproteobacteria</taxon>
        <taxon>Burkholderiales</taxon>
        <taxon>Burkholderiaceae</taxon>
        <taxon>Cupriavidus</taxon>
    </lineage>
</organism>
<proteinExistence type="predicted"/>